<evidence type="ECO:0000313" key="2">
    <source>
        <dbReference type="Proteomes" id="UP000034852"/>
    </source>
</evidence>
<name>A0A0G0JDH9_9BACT</name>
<protein>
    <submittedName>
        <fullName evidence="1">Uncharacterized protein</fullName>
    </submittedName>
</protein>
<dbReference type="Proteomes" id="UP000034852">
    <property type="component" value="Unassembled WGS sequence"/>
</dbReference>
<organism evidence="1 2">
    <name type="scientific">candidate division WS6 bacterium GW2011_GWA2_37_6</name>
    <dbReference type="NCBI Taxonomy" id="1619087"/>
    <lineage>
        <taxon>Bacteria</taxon>
        <taxon>Candidatus Dojkabacteria</taxon>
    </lineage>
</organism>
<gene>
    <name evidence="1" type="ORF">US52_C0045G0014</name>
</gene>
<dbReference type="AlphaFoldDB" id="A0A0G0JDH9"/>
<dbReference type="EMBL" id="LBTH01000045">
    <property type="protein sequence ID" value="KKQ34839.1"/>
    <property type="molecule type" value="Genomic_DNA"/>
</dbReference>
<evidence type="ECO:0000313" key="1">
    <source>
        <dbReference type="EMBL" id="KKQ34839.1"/>
    </source>
</evidence>
<sequence>MKIKNLLGIFGAITIVLVSLSGAYLTYAYFNDDIDLFNETGPGFVNQVESETALDMPDNYRELRYRPERGIDQMYKMRFKLKEEYLNKFLVSNNLSEDLSGEYSSDFPCYAAFSKDDPDIEWWQPTQIGNAQCAQLKDETSGYYIYIYFGTYSWEEEKTLLIYMFQT</sequence>
<reference evidence="1 2" key="1">
    <citation type="journal article" date="2015" name="Nature">
        <title>rRNA introns, odd ribosomes, and small enigmatic genomes across a large radiation of phyla.</title>
        <authorList>
            <person name="Brown C.T."/>
            <person name="Hug L.A."/>
            <person name="Thomas B.C."/>
            <person name="Sharon I."/>
            <person name="Castelle C.J."/>
            <person name="Singh A."/>
            <person name="Wilkins M.J."/>
            <person name="Williams K.H."/>
            <person name="Banfield J.F."/>
        </authorList>
    </citation>
    <scope>NUCLEOTIDE SEQUENCE [LARGE SCALE GENOMIC DNA]</scope>
</reference>
<accession>A0A0G0JDH9</accession>
<comment type="caution">
    <text evidence="1">The sequence shown here is derived from an EMBL/GenBank/DDBJ whole genome shotgun (WGS) entry which is preliminary data.</text>
</comment>
<proteinExistence type="predicted"/>